<dbReference type="Pfam" id="PF00246">
    <property type="entry name" value="Peptidase_M14"/>
    <property type="match status" value="1"/>
</dbReference>
<dbReference type="GO" id="GO:0008270">
    <property type="term" value="F:zinc ion binding"/>
    <property type="evidence" value="ECO:0007669"/>
    <property type="project" value="InterPro"/>
</dbReference>
<evidence type="ECO:0000259" key="3">
    <source>
        <dbReference type="Pfam" id="PF00246"/>
    </source>
</evidence>
<sequence>MNRPSFDMSLPVIARRSFSQLRCVASAALVLSLVAVPASSQSSSANDEGYTKKIKEYTTQPFFLTDLVDHLPASATVPTPEKVLGHIVGAPDVLTYSKDIYRYYDELAKASPRVKVFRVGQTEEGRDFVLVAVSDEANIAQLDHLKEITAKLADPRKLSEAEAQQLIASGKPFYWASGSIHSPESGSPEMLMELAYRLAVEDTPMIQSIRKNTVFLITPIVEVDGHDRMVDWTNYRKAYPTRPQPDLVYWGHYVQHDNNRDAIGMGLKLSQMMMKEFLEWHPQVLHDLHESEPYLYISTGTGPYNAWLDPIVVSEWQKMAYNEVEQLTEKGVVGVWTHGFYDGWAPNYMFYVANGHNSIGRFYETFGNLYPESTERTLRPSETSRTWYRPNPPLPKVKWSLRNNTNLEESGVLLALDYLAQHPQEFLSNFYLKSKRSVAKATTEGPAAWAILNDGRRPALAAQLAGLMQSQGAEVQRLDQDFEAKPATAPEKAADGDAKKAEGEAKKEDKPGSDKPESNNAAKDADAKKLESKIIKVPKGSYIIRMDQPYSRMVDMLLDTQYYSTADPRPYDDTGWTLGPLRNVSTLRITDTAILKAPITMVDGPARNLNGGVAAPVVAKGKSPGVKCYIIQANAEPNLAALRYRLKDAKIFAAEESFDAADKKFAAGSFLLPVDGNSPGLESDLRQAASELGIQVVSVAQEPAVARHALTAPRIALLHTWTSTQNEGWFRLALEATGVPYTYISDTAVRTTPNLRDKFDVILFPPTFSDLRELLAGIPKRILPDGTDAGPIPWQKSDVTPNWGGIDESPDIRGGLGFEGLTHLKQFVEDGGLFIAVGSSTHLAVDLGLTDSVTIAETHQLQARGSIVRAKVEDAKSPIAYGYDESVGVYFNQAPVFKVSLTGEGRAASEASRPSGRGSTTDPDIPQGRNWTTPEAQPERSRAAQELYVDPQNRVFFSSELPPPSLYPRVILRFADEKELWISGMLAGGSELAGAPAIVDVPSGRGHIVLFANNPMWRQETQGSFMLVLNAALNFDHLDVGRKAPAGATAKPAKTAF</sequence>
<gene>
    <name evidence="4" type="ORF">P8935_11325</name>
</gene>
<feature type="region of interest" description="Disordered" evidence="1">
    <location>
        <begin position="486"/>
        <end position="528"/>
    </location>
</feature>
<evidence type="ECO:0000256" key="2">
    <source>
        <dbReference type="SAM" id="SignalP"/>
    </source>
</evidence>
<dbReference type="Gene3D" id="3.40.630.10">
    <property type="entry name" value="Zn peptidases"/>
    <property type="match status" value="1"/>
</dbReference>
<dbReference type="SUPFAM" id="SSF53187">
    <property type="entry name" value="Zn-dependent exopeptidases"/>
    <property type="match status" value="1"/>
</dbReference>
<dbReference type="GO" id="GO:0004181">
    <property type="term" value="F:metallocarboxypeptidase activity"/>
    <property type="evidence" value="ECO:0007669"/>
    <property type="project" value="InterPro"/>
</dbReference>
<accession>A0AAU7DQG5</accession>
<reference evidence="4" key="1">
    <citation type="submission" date="2023-03" db="EMBL/GenBank/DDBJ databases">
        <title>Edaphobacter sp.</title>
        <authorList>
            <person name="Huber K.J."/>
            <person name="Papendorf J."/>
            <person name="Pilke C."/>
            <person name="Bunk B."/>
            <person name="Sproeer C."/>
            <person name="Pester M."/>
        </authorList>
    </citation>
    <scope>NUCLEOTIDE SEQUENCE</scope>
    <source>
        <strain evidence="4">DSM 110680</strain>
    </source>
</reference>
<dbReference type="RefSeq" id="WP_348265107.1">
    <property type="nucleotide sequence ID" value="NZ_CP121196.1"/>
</dbReference>
<keyword evidence="2" id="KW-0732">Signal</keyword>
<name>A0AAU7DQG5_9BACT</name>
<feature type="domain" description="Peptidase M14" evidence="3">
    <location>
        <begin position="100"/>
        <end position="239"/>
    </location>
</feature>
<keyword evidence="4" id="KW-0645">Protease</keyword>
<feature type="region of interest" description="Disordered" evidence="1">
    <location>
        <begin position="907"/>
        <end position="939"/>
    </location>
</feature>
<dbReference type="EMBL" id="CP121196">
    <property type="protein sequence ID" value="XBH19885.1"/>
    <property type="molecule type" value="Genomic_DNA"/>
</dbReference>
<protein>
    <submittedName>
        <fullName evidence="4">M14 family zinc carboxypeptidase</fullName>
    </submittedName>
</protein>
<evidence type="ECO:0000256" key="1">
    <source>
        <dbReference type="SAM" id="MobiDB-lite"/>
    </source>
</evidence>
<dbReference type="AlphaFoldDB" id="A0AAU7DQG5"/>
<feature type="signal peptide" evidence="2">
    <location>
        <begin position="1"/>
        <end position="40"/>
    </location>
</feature>
<keyword evidence="4" id="KW-0121">Carboxypeptidase</keyword>
<proteinExistence type="predicted"/>
<feature type="chain" id="PRO_5043560062" evidence="2">
    <location>
        <begin position="41"/>
        <end position="1057"/>
    </location>
</feature>
<dbReference type="GO" id="GO:0006508">
    <property type="term" value="P:proteolysis"/>
    <property type="evidence" value="ECO:0007669"/>
    <property type="project" value="InterPro"/>
</dbReference>
<evidence type="ECO:0000313" key="4">
    <source>
        <dbReference type="EMBL" id="XBH19885.1"/>
    </source>
</evidence>
<organism evidence="4">
    <name type="scientific">Telmatobacter sp. DSM 110680</name>
    <dbReference type="NCBI Taxonomy" id="3036704"/>
    <lineage>
        <taxon>Bacteria</taxon>
        <taxon>Pseudomonadati</taxon>
        <taxon>Acidobacteriota</taxon>
        <taxon>Terriglobia</taxon>
        <taxon>Terriglobales</taxon>
        <taxon>Acidobacteriaceae</taxon>
        <taxon>Telmatobacter</taxon>
    </lineage>
</organism>
<dbReference type="InterPro" id="IPR000834">
    <property type="entry name" value="Peptidase_M14"/>
</dbReference>
<keyword evidence="4" id="KW-0378">Hydrolase</keyword>
<feature type="compositionally biased region" description="Basic and acidic residues" evidence="1">
    <location>
        <begin position="492"/>
        <end position="528"/>
    </location>
</feature>